<dbReference type="RefSeq" id="WP_191074977.1">
    <property type="nucleotide sequence ID" value="NZ_JACTAG010000001.1"/>
</dbReference>
<evidence type="ECO:0000259" key="3">
    <source>
        <dbReference type="Pfam" id="PF00724"/>
    </source>
</evidence>
<dbReference type="SUPFAM" id="SSF51395">
    <property type="entry name" value="FMN-linked oxidoreductases"/>
    <property type="match status" value="1"/>
</dbReference>
<dbReference type="InterPro" id="IPR001155">
    <property type="entry name" value="OxRdtase_FMN_N"/>
</dbReference>
<evidence type="ECO:0000256" key="1">
    <source>
        <dbReference type="ARBA" id="ARBA00022630"/>
    </source>
</evidence>
<dbReference type="Pfam" id="PF00724">
    <property type="entry name" value="Oxidored_FMN"/>
    <property type="match status" value="1"/>
</dbReference>
<proteinExistence type="predicted"/>
<protein>
    <submittedName>
        <fullName evidence="4">NADH:flavin oxidoreductase/NADH oxidase family protein</fullName>
    </submittedName>
</protein>
<organism evidence="4 5">
    <name type="scientific">Sulfitobacter aestuariivivens</name>
    <dbReference type="NCBI Taxonomy" id="2766981"/>
    <lineage>
        <taxon>Bacteria</taxon>
        <taxon>Pseudomonadati</taxon>
        <taxon>Pseudomonadota</taxon>
        <taxon>Alphaproteobacteria</taxon>
        <taxon>Rhodobacterales</taxon>
        <taxon>Roseobacteraceae</taxon>
        <taxon>Sulfitobacter</taxon>
    </lineage>
</organism>
<keyword evidence="2" id="KW-0560">Oxidoreductase</keyword>
<feature type="domain" description="NADH:flavin oxidoreductase/NADH oxidase N-terminal" evidence="3">
    <location>
        <begin position="17"/>
        <end position="351"/>
    </location>
</feature>
<comment type="caution">
    <text evidence="4">The sequence shown here is derived from an EMBL/GenBank/DDBJ whole genome shotgun (WGS) entry which is preliminary data.</text>
</comment>
<dbReference type="PANTHER" id="PTHR43656">
    <property type="entry name" value="BINDING OXIDOREDUCTASE, PUTATIVE (AFU_ORTHOLOGUE AFUA_2G08260)-RELATED"/>
    <property type="match status" value="1"/>
</dbReference>
<evidence type="ECO:0000313" key="4">
    <source>
        <dbReference type="EMBL" id="MBD3664064.1"/>
    </source>
</evidence>
<dbReference type="Proteomes" id="UP000635142">
    <property type="component" value="Unassembled WGS sequence"/>
</dbReference>
<keyword evidence="1" id="KW-0285">Flavoprotein</keyword>
<dbReference type="Gene3D" id="3.20.20.70">
    <property type="entry name" value="Aldolase class I"/>
    <property type="match status" value="1"/>
</dbReference>
<dbReference type="EMBL" id="JACTAG010000001">
    <property type="protein sequence ID" value="MBD3664064.1"/>
    <property type="molecule type" value="Genomic_DNA"/>
</dbReference>
<dbReference type="InterPro" id="IPR013785">
    <property type="entry name" value="Aldolase_TIM"/>
</dbReference>
<dbReference type="GO" id="GO:0010181">
    <property type="term" value="F:FMN binding"/>
    <property type="evidence" value="ECO:0007669"/>
    <property type="project" value="InterPro"/>
</dbReference>
<dbReference type="GO" id="GO:0016491">
    <property type="term" value="F:oxidoreductase activity"/>
    <property type="evidence" value="ECO:0007669"/>
    <property type="project" value="UniProtKB-KW"/>
</dbReference>
<name>A0A927D587_9RHOB</name>
<reference evidence="4" key="1">
    <citation type="submission" date="2020-08" db="EMBL/GenBank/DDBJ databases">
        <title>Sulfitobacter aestuariivivens sp. nov., isolated from a tidal flat.</title>
        <authorList>
            <person name="Park S."/>
            <person name="Yoon J.-H."/>
        </authorList>
    </citation>
    <scope>NUCLEOTIDE SEQUENCE</scope>
    <source>
        <strain evidence="4">TSTF-M16</strain>
    </source>
</reference>
<gene>
    <name evidence="4" type="ORF">H9Q16_09035</name>
</gene>
<dbReference type="CDD" id="cd04733">
    <property type="entry name" value="OYE_like_2_FMN"/>
    <property type="match status" value="1"/>
</dbReference>
<evidence type="ECO:0000256" key="2">
    <source>
        <dbReference type="ARBA" id="ARBA00023002"/>
    </source>
</evidence>
<dbReference type="PANTHER" id="PTHR43656:SF2">
    <property type="entry name" value="BINDING OXIDOREDUCTASE, PUTATIVE (AFU_ORTHOLOGUE AFUA_2G08260)-RELATED"/>
    <property type="match status" value="1"/>
</dbReference>
<keyword evidence="5" id="KW-1185">Reference proteome</keyword>
<evidence type="ECO:0000313" key="5">
    <source>
        <dbReference type="Proteomes" id="UP000635142"/>
    </source>
</evidence>
<accession>A0A927D587</accession>
<dbReference type="AlphaFoldDB" id="A0A927D587"/>
<sequence length="422" mass="46226">MNTHDTLEAQAPPHAPKLFAPLIFKRGPQAPNRILKSAMSEVLAKQGVHLPNNAHQEVYERWARGGTGILVSGNVMIDRTALGEPGNVVLQDGTSLDPFKEWVAAVRRGNPKTLFWMQLNHPGKQIPKFLSPEPVAPSAVPLGKGLDKSFAPPRALEDAEIEALIARFATSARLAQEAGFDGVQIHGAHGYLVSQFLSPHHNRRTDRWGGSAENRRRFVLEIYQAIRAAVGEDFPISIKMNSADFQKGGFAEDEAQEVMKALADAGIDLIEISGGNYENPAMTGHRQSTREREGYFLEFAAQARALSEVPLAVTGGFRSVRAMENAVASGACDMVGLARSLTLDPELPRNAACDPAYTRDVGTPSTGFRGMDRMFMLAITYYESQIRRMGRGLDPKPGMSAWHTVWENVSAIGGQAFRKRRQ</sequence>
<dbReference type="InterPro" id="IPR051799">
    <property type="entry name" value="NADH_flavin_oxidoreductase"/>
</dbReference>